<organism evidence="2 3">
    <name type="scientific">Virgibacillus xinjiangensis</name>
    <dbReference type="NCBI Taxonomy" id="393090"/>
    <lineage>
        <taxon>Bacteria</taxon>
        <taxon>Bacillati</taxon>
        <taxon>Bacillota</taxon>
        <taxon>Bacilli</taxon>
        <taxon>Bacillales</taxon>
        <taxon>Bacillaceae</taxon>
        <taxon>Virgibacillus</taxon>
    </lineage>
</organism>
<evidence type="ECO:0000256" key="1">
    <source>
        <dbReference type="SAM" id="MobiDB-lite"/>
    </source>
</evidence>
<feature type="compositionally biased region" description="Basic and acidic residues" evidence="1">
    <location>
        <begin position="28"/>
        <end position="40"/>
    </location>
</feature>
<name>A0ABV7CTX0_9BACI</name>
<comment type="caution">
    <text evidence="2">The sequence shown here is derived from an EMBL/GenBank/DDBJ whole genome shotgun (WGS) entry which is preliminary data.</text>
</comment>
<evidence type="ECO:0000313" key="2">
    <source>
        <dbReference type="EMBL" id="MFC3039792.1"/>
    </source>
</evidence>
<dbReference type="RefSeq" id="WP_390269925.1">
    <property type="nucleotide sequence ID" value="NZ_JBHRSA010000025.1"/>
</dbReference>
<dbReference type="Proteomes" id="UP001595279">
    <property type="component" value="Unassembled WGS sequence"/>
</dbReference>
<evidence type="ECO:0000313" key="3">
    <source>
        <dbReference type="Proteomes" id="UP001595279"/>
    </source>
</evidence>
<feature type="region of interest" description="Disordered" evidence="1">
    <location>
        <begin position="1"/>
        <end position="49"/>
    </location>
</feature>
<sequence>MAEDEQRLPYAAEKRENFYKKPAPSMADEDRRQSRKRNEGDGISTKRPQ</sequence>
<reference evidence="3" key="1">
    <citation type="journal article" date="2019" name="Int. J. Syst. Evol. Microbiol.">
        <title>The Global Catalogue of Microorganisms (GCM) 10K type strain sequencing project: providing services to taxonomists for standard genome sequencing and annotation.</title>
        <authorList>
            <consortium name="The Broad Institute Genomics Platform"/>
            <consortium name="The Broad Institute Genome Sequencing Center for Infectious Disease"/>
            <person name="Wu L."/>
            <person name="Ma J."/>
        </authorList>
    </citation>
    <scope>NUCLEOTIDE SEQUENCE [LARGE SCALE GENOMIC DNA]</scope>
    <source>
        <strain evidence="3">KCTC 13128</strain>
    </source>
</reference>
<keyword evidence="3" id="KW-1185">Reference proteome</keyword>
<accession>A0ABV7CTX0</accession>
<gene>
    <name evidence="2" type="ORF">ACFOGI_05970</name>
</gene>
<proteinExistence type="predicted"/>
<feature type="compositionally biased region" description="Basic and acidic residues" evidence="1">
    <location>
        <begin position="1"/>
        <end position="19"/>
    </location>
</feature>
<protein>
    <submittedName>
        <fullName evidence="2">Uncharacterized protein</fullName>
    </submittedName>
</protein>
<dbReference type="EMBL" id="JBHRSA010000025">
    <property type="protein sequence ID" value="MFC3039792.1"/>
    <property type="molecule type" value="Genomic_DNA"/>
</dbReference>